<gene>
    <name evidence="7" type="ORF">GLP33_19030</name>
</gene>
<feature type="transmembrane region" description="Helical" evidence="6">
    <location>
        <begin position="20"/>
        <end position="45"/>
    </location>
</feature>
<keyword evidence="4 6" id="KW-0472">Membrane</keyword>
<evidence type="ECO:0000256" key="2">
    <source>
        <dbReference type="ARBA" id="ARBA00022692"/>
    </source>
</evidence>
<feature type="compositionally biased region" description="Polar residues" evidence="5">
    <location>
        <begin position="319"/>
        <end position="337"/>
    </location>
</feature>
<feature type="transmembrane region" description="Helical" evidence="6">
    <location>
        <begin position="169"/>
        <end position="189"/>
    </location>
</feature>
<keyword evidence="3 6" id="KW-1133">Transmembrane helix</keyword>
<feature type="transmembrane region" description="Helical" evidence="6">
    <location>
        <begin position="140"/>
        <end position="163"/>
    </location>
</feature>
<dbReference type="GeneID" id="69966437"/>
<name>A0AAW5A0H5_PHOPO</name>
<organism evidence="7 8">
    <name type="scientific">Photobacterium phosphoreum</name>
    <dbReference type="NCBI Taxonomy" id="659"/>
    <lineage>
        <taxon>Bacteria</taxon>
        <taxon>Pseudomonadati</taxon>
        <taxon>Pseudomonadota</taxon>
        <taxon>Gammaproteobacteria</taxon>
        <taxon>Vibrionales</taxon>
        <taxon>Vibrionaceae</taxon>
        <taxon>Photobacterium</taxon>
    </lineage>
</organism>
<evidence type="ECO:0000256" key="4">
    <source>
        <dbReference type="ARBA" id="ARBA00023136"/>
    </source>
</evidence>
<evidence type="ECO:0000313" key="8">
    <source>
        <dbReference type="Proteomes" id="UP000813876"/>
    </source>
</evidence>
<feature type="region of interest" description="Disordered" evidence="5">
    <location>
        <begin position="301"/>
        <end position="354"/>
    </location>
</feature>
<evidence type="ECO:0000256" key="6">
    <source>
        <dbReference type="SAM" id="Phobius"/>
    </source>
</evidence>
<feature type="compositionally biased region" description="Basic and acidic residues" evidence="5">
    <location>
        <begin position="344"/>
        <end position="354"/>
    </location>
</feature>
<comment type="caution">
    <text evidence="7">The sequence shown here is derived from an EMBL/GenBank/DDBJ whole genome shotgun (WGS) entry which is preliminary data.</text>
</comment>
<feature type="transmembrane region" description="Helical" evidence="6">
    <location>
        <begin position="201"/>
        <end position="227"/>
    </location>
</feature>
<evidence type="ECO:0000256" key="1">
    <source>
        <dbReference type="ARBA" id="ARBA00004141"/>
    </source>
</evidence>
<comment type="subcellular location">
    <subcellularLocation>
        <location evidence="1">Membrane</location>
        <topology evidence="1">Multi-pass membrane protein</topology>
    </subcellularLocation>
</comment>
<sequence length="354" mass="38069">MDIAVFQFISGTIENATNKFLVSGLTGIISAITPLLITGISLYITMQAYLSIMGKSDDLAFDVFKHCLVVICITGLALNIENYTTYVIGSVEAIASGLASAVSGQSQNGDIFQRLDTLLQQGIEQAGYSFSQVGISPTTWTWFLLGIIILAAISSLTLISATIIIGTKFLLTFLLILGPLFMIFACFPITRRYLDSWIAKIFENILVQVLGIMVIALAIKMIQAFIFSNNINNATETDANTIGIAIQIVIVVGILLYVIRQIPNLAGSLAGGFASGSMSIKDLKGGVAAGIAGLTGAGKMMSNLKGKEPSERSGRDTWEQQQTNKITSSNSNQSKDPVSQVVRDQIEKHNRNNK</sequence>
<dbReference type="InterPro" id="IPR007688">
    <property type="entry name" value="Conjugal_tfr_TrbL/VirB6"/>
</dbReference>
<dbReference type="Proteomes" id="UP000813876">
    <property type="component" value="Unassembled WGS sequence"/>
</dbReference>
<accession>A0AAW5A0H5</accession>
<dbReference type="AlphaFoldDB" id="A0AAW5A0H5"/>
<dbReference type="RefSeq" id="WP_232573362.1">
    <property type="nucleotide sequence ID" value="NZ_NQLT01000023.1"/>
</dbReference>
<feature type="transmembrane region" description="Helical" evidence="6">
    <location>
        <begin position="239"/>
        <end position="259"/>
    </location>
</feature>
<proteinExistence type="predicted"/>
<reference evidence="7" key="1">
    <citation type="submission" date="2019-11" db="EMBL/GenBank/DDBJ databases">
        <title>Comparative genomics of photobacteria reveal adaptation to distinct habitats.</title>
        <authorList>
            <person name="Fuertes-Perez S."/>
            <person name="Hilgarth M."/>
            <person name="Vogel R.F."/>
        </authorList>
    </citation>
    <scope>NUCLEOTIDE SEQUENCE</scope>
    <source>
        <strain evidence="7">TMW2.2145</strain>
    </source>
</reference>
<feature type="compositionally biased region" description="Basic and acidic residues" evidence="5">
    <location>
        <begin position="305"/>
        <end position="318"/>
    </location>
</feature>
<keyword evidence="2 6" id="KW-0812">Transmembrane</keyword>
<dbReference type="GO" id="GO:0030255">
    <property type="term" value="P:protein secretion by the type IV secretion system"/>
    <property type="evidence" value="ECO:0007669"/>
    <property type="project" value="InterPro"/>
</dbReference>
<dbReference type="EMBL" id="WMCP01000033">
    <property type="protein sequence ID" value="MCF2303816.1"/>
    <property type="molecule type" value="Genomic_DNA"/>
</dbReference>
<evidence type="ECO:0000256" key="5">
    <source>
        <dbReference type="SAM" id="MobiDB-lite"/>
    </source>
</evidence>
<protein>
    <submittedName>
        <fullName evidence="7">Type IV secretion system protein VirB6</fullName>
    </submittedName>
</protein>
<evidence type="ECO:0000313" key="7">
    <source>
        <dbReference type="EMBL" id="MCF2303816.1"/>
    </source>
</evidence>
<dbReference type="GO" id="GO:0016020">
    <property type="term" value="C:membrane"/>
    <property type="evidence" value="ECO:0007669"/>
    <property type="project" value="UniProtKB-SubCell"/>
</dbReference>
<dbReference type="Pfam" id="PF04610">
    <property type="entry name" value="TrbL"/>
    <property type="match status" value="1"/>
</dbReference>
<evidence type="ECO:0000256" key="3">
    <source>
        <dbReference type="ARBA" id="ARBA00022989"/>
    </source>
</evidence>